<dbReference type="EMBL" id="HBGV01013131">
    <property type="protein sequence ID" value="CAD9502348.1"/>
    <property type="molecule type" value="Transcribed_RNA"/>
</dbReference>
<organism evidence="2">
    <name type="scientific">Helicotheca tamesis</name>
    <dbReference type="NCBI Taxonomy" id="374047"/>
    <lineage>
        <taxon>Eukaryota</taxon>
        <taxon>Sar</taxon>
        <taxon>Stramenopiles</taxon>
        <taxon>Ochrophyta</taxon>
        <taxon>Bacillariophyta</taxon>
        <taxon>Mediophyceae</taxon>
        <taxon>Lithodesmiophycidae</taxon>
        <taxon>Lithodesmiales</taxon>
        <taxon>Lithodesmiaceae</taxon>
        <taxon>Helicotheca</taxon>
    </lineage>
</organism>
<feature type="compositionally biased region" description="Low complexity" evidence="1">
    <location>
        <begin position="1"/>
        <end position="21"/>
    </location>
</feature>
<reference evidence="2" key="1">
    <citation type="submission" date="2021-01" db="EMBL/GenBank/DDBJ databases">
        <authorList>
            <person name="Corre E."/>
            <person name="Pelletier E."/>
            <person name="Niang G."/>
            <person name="Scheremetjew M."/>
            <person name="Finn R."/>
            <person name="Kale V."/>
            <person name="Holt S."/>
            <person name="Cochrane G."/>
            <person name="Meng A."/>
            <person name="Brown T."/>
            <person name="Cohen L."/>
        </authorList>
    </citation>
    <scope>NUCLEOTIDE SEQUENCE</scope>
    <source>
        <strain evidence="2">CCMP826</strain>
    </source>
</reference>
<feature type="region of interest" description="Disordered" evidence="1">
    <location>
        <begin position="1"/>
        <end position="73"/>
    </location>
</feature>
<evidence type="ECO:0000256" key="1">
    <source>
        <dbReference type="SAM" id="MobiDB-lite"/>
    </source>
</evidence>
<protein>
    <submittedName>
        <fullName evidence="2">Uncharacterized protein</fullName>
    </submittedName>
</protein>
<feature type="compositionally biased region" description="Basic and acidic residues" evidence="1">
    <location>
        <begin position="52"/>
        <end position="73"/>
    </location>
</feature>
<sequence>MMPASSDDQLQSSLTPSSSPSCEREVNDSPEPAADAPGPALYSPSRVSAGNPKRDANAKKGTDKARGSDETSKQRERFIIFIRILFKCIDETDPQLRPLAKRIVKECTLRNREGHPGYQPLVEAVQSRLQSVVGDTHWKRAEEYLRYFVATRKRTARGRQALSSNPMDRKLE</sequence>
<evidence type="ECO:0000313" key="2">
    <source>
        <dbReference type="EMBL" id="CAD9502348.1"/>
    </source>
</evidence>
<dbReference type="AlphaFoldDB" id="A0A7S2MTX1"/>
<gene>
    <name evidence="2" type="ORF">HTAM1171_LOCUS8004</name>
</gene>
<name>A0A7S2MTX1_9STRA</name>
<accession>A0A7S2MTX1</accession>
<proteinExistence type="predicted"/>